<dbReference type="RefSeq" id="WP_184860190.1">
    <property type="nucleotide sequence ID" value="NZ_BAAAWY010000042.1"/>
</dbReference>
<accession>A0A7W9KDU3</accession>
<name>A0A7W9KDU3_9PSEU</name>
<comment type="caution">
    <text evidence="1">The sequence shown here is derived from an EMBL/GenBank/DDBJ whole genome shotgun (WGS) entry which is preliminary data.</text>
</comment>
<sequence>MASDEFENDADKSEYEAMRVISAKRKQLWVFGVLELTNQACELVEQGMPALRRCVA</sequence>
<reference evidence="1 2" key="1">
    <citation type="submission" date="2020-08" db="EMBL/GenBank/DDBJ databases">
        <title>Sequencing the genomes of 1000 actinobacteria strains.</title>
        <authorList>
            <person name="Klenk H.-P."/>
        </authorList>
    </citation>
    <scope>NUCLEOTIDE SEQUENCE [LARGE SCALE GENOMIC DNA]</scope>
    <source>
        <strain evidence="1 2">DSM 43851</strain>
    </source>
</reference>
<dbReference type="Proteomes" id="UP000585638">
    <property type="component" value="Unassembled WGS sequence"/>
</dbReference>
<keyword evidence="2" id="KW-1185">Reference proteome</keyword>
<gene>
    <name evidence="1" type="ORF">BJ998_001816</name>
</gene>
<dbReference type="AlphaFoldDB" id="A0A7W9KDU3"/>
<evidence type="ECO:0000313" key="1">
    <source>
        <dbReference type="EMBL" id="MBB5890620.1"/>
    </source>
</evidence>
<protein>
    <submittedName>
        <fullName evidence="1">Uncharacterized protein</fullName>
    </submittedName>
</protein>
<evidence type="ECO:0000313" key="2">
    <source>
        <dbReference type="Proteomes" id="UP000585638"/>
    </source>
</evidence>
<dbReference type="EMBL" id="JACHIR010000001">
    <property type="protein sequence ID" value="MBB5890620.1"/>
    <property type="molecule type" value="Genomic_DNA"/>
</dbReference>
<proteinExistence type="predicted"/>
<organism evidence="1 2">
    <name type="scientific">Kutzneria kofuensis</name>
    <dbReference type="NCBI Taxonomy" id="103725"/>
    <lineage>
        <taxon>Bacteria</taxon>
        <taxon>Bacillati</taxon>
        <taxon>Actinomycetota</taxon>
        <taxon>Actinomycetes</taxon>
        <taxon>Pseudonocardiales</taxon>
        <taxon>Pseudonocardiaceae</taxon>
        <taxon>Kutzneria</taxon>
    </lineage>
</organism>